<evidence type="ECO:0000313" key="7">
    <source>
        <dbReference type="Proteomes" id="UP000198992"/>
    </source>
</evidence>
<feature type="chain" id="PRO_5011519177" evidence="4">
    <location>
        <begin position="37"/>
        <end position="539"/>
    </location>
</feature>
<evidence type="ECO:0000256" key="4">
    <source>
        <dbReference type="SAM" id="SignalP"/>
    </source>
</evidence>
<feature type="signal peptide" evidence="4">
    <location>
        <begin position="1"/>
        <end position="36"/>
    </location>
</feature>
<evidence type="ECO:0000256" key="3">
    <source>
        <dbReference type="ARBA" id="ARBA00022729"/>
    </source>
</evidence>
<dbReference type="Gene3D" id="3.40.190.10">
    <property type="entry name" value="Periplasmic binding protein-like II"/>
    <property type="match status" value="1"/>
</dbReference>
<dbReference type="InterPro" id="IPR023765">
    <property type="entry name" value="SBP_5_CS"/>
</dbReference>
<evidence type="ECO:0000259" key="5">
    <source>
        <dbReference type="Pfam" id="PF00496"/>
    </source>
</evidence>
<dbReference type="InterPro" id="IPR000914">
    <property type="entry name" value="SBP_5_dom"/>
</dbReference>
<evidence type="ECO:0000256" key="1">
    <source>
        <dbReference type="ARBA" id="ARBA00004418"/>
    </source>
</evidence>
<protein>
    <submittedName>
        <fullName evidence="6">Peptide/nickel transport system substrate-binding protein</fullName>
    </submittedName>
</protein>
<sequence length="539" mass="59260">MFPISRWKHRTLAAALTALALSFAPQELSFAPEAMAAGKTITAVMHSDLRVIDPILTTAYITRDHGYMVYDTLVATDSNFKIQPQMADWKVSDDKLTYTFTLRDGLKWHDGTPVTAEDCVASLKRWAKVDGMGQKLMDFTASLEATDAKTITLKLKEPYGLVLDSIGKPSSRVAFMMPKRLAETPPDKPIPEQIGSGPFKFVQAEFQPGVKAVYVKNNDYVPRKEPASWTAGGKVVKVDRVEWVTMADAQTAMNALQSGDIDFLENPSFDTLSILEGDKDLKVETLNKFGFQTLGRMNFLYPPFDNIKVRQAALIAINQKQVLDALVGNPKYYKTCVSFFICDTPFASEVGGETLLKGGDMAAAKKALAESGYDGTPVVIMAPGDVTTLKAQPVVVAQQLRDAGFKVDLQATDWQTVVTRRASQKAPKDGGWNMFFTNWVSADVSNPIANLSIGGQGKNGGWFGWADDPKIEQLKDAFVRAPSLDEQKKIAADIQKEAYEQVIYIPLGQYQGPSAWRKSLSGVLDGPATPIFWNIDKSE</sequence>
<dbReference type="SUPFAM" id="SSF53850">
    <property type="entry name" value="Periplasmic binding protein-like II"/>
    <property type="match status" value="1"/>
</dbReference>
<dbReference type="PIRSF" id="PIRSF002741">
    <property type="entry name" value="MppA"/>
    <property type="match status" value="1"/>
</dbReference>
<dbReference type="EMBL" id="FNTH01000001">
    <property type="protein sequence ID" value="SEC43095.1"/>
    <property type="molecule type" value="Genomic_DNA"/>
</dbReference>
<dbReference type="PANTHER" id="PTHR30290">
    <property type="entry name" value="PERIPLASMIC BINDING COMPONENT OF ABC TRANSPORTER"/>
    <property type="match status" value="1"/>
</dbReference>
<accession>A0A1H4SFV7</accession>
<dbReference type="GO" id="GO:0015833">
    <property type="term" value="P:peptide transport"/>
    <property type="evidence" value="ECO:0007669"/>
    <property type="project" value="TreeGrafter"/>
</dbReference>
<comment type="similarity">
    <text evidence="2">Belongs to the bacterial solute-binding protein 5 family.</text>
</comment>
<dbReference type="OrthoDB" id="9803988at2"/>
<dbReference type="Gene3D" id="3.90.76.10">
    <property type="entry name" value="Dipeptide-binding Protein, Domain 1"/>
    <property type="match status" value="1"/>
</dbReference>
<dbReference type="GO" id="GO:1904680">
    <property type="term" value="F:peptide transmembrane transporter activity"/>
    <property type="evidence" value="ECO:0007669"/>
    <property type="project" value="TreeGrafter"/>
</dbReference>
<dbReference type="Pfam" id="PF00496">
    <property type="entry name" value="SBP_bac_5"/>
    <property type="match status" value="1"/>
</dbReference>
<dbReference type="Proteomes" id="UP000198992">
    <property type="component" value="Unassembled WGS sequence"/>
</dbReference>
<dbReference type="Gene3D" id="3.10.105.10">
    <property type="entry name" value="Dipeptide-binding Protein, Domain 3"/>
    <property type="match status" value="1"/>
</dbReference>
<dbReference type="InterPro" id="IPR030678">
    <property type="entry name" value="Peptide/Ni-bd"/>
</dbReference>
<feature type="domain" description="Solute-binding protein family 5" evidence="5">
    <location>
        <begin position="82"/>
        <end position="452"/>
    </location>
</feature>
<keyword evidence="3 4" id="KW-0732">Signal</keyword>
<dbReference type="AlphaFoldDB" id="A0A1H4SFV7"/>
<name>A0A1H4SFV7_9BRAD</name>
<evidence type="ECO:0000256" key="2">
    <source>
        <dbReference type="ARBA" id="ARBA00005695"/>
    </source>
</evidence>
<dbReference type="PROSITE" id="PS01040">
    <property type="entry name" value="SBP_BACTERIAL_5"/>
    <property type="match status" value="1"/>
</dbReference>
<dbReference type="GO" id="GO:0030288">
    <property type="term" value="C:outer membrane-bounded periplasmic space"/>
    <property type="evidence" value="ECO:0007669"/>
    <property type="project" value="UniProtKB-ARBA"/>
</dbReference>
<evidence type="ECO:0000313" key="6">
    <source>
        <dbReference type="EMBL" id="SEC43095.1"/>
    </source>
</evidence>
<gene>
    <name evidence="6" type="ORF">SAMN05444164_1821</name>
</gene>
<dbReference type="GO" id="GO:0043190">
    <property type="term" value="C:ATP-binding cassette (ABC) transporter complex"/>
    <property type="evidence" value="ECO:0007669"/>
    <property type="project" value="InterPro"/>
</dbReference>
<reference evidence="6 7" key="1">
    <citation type="submission" date="2016-10" db="EMBL/GenBank/DDBJ databases">
        <authorList>
            <person name="de Groot N.N."/>
        </authorList>
    </citation>
    <scope>NUCLEOTIDE SEQUENCE [LARGE SCALE GENOMIC DNA]</scope>
    <source>
        <strain evidence="6 7">MT12</strain>
    </source>
</reference>
<proteinExistence type="inferred from homology"/>
<dbReference type="CDD" id="cd08502">
    <property type="entry name" value="PBP2_NikA_DppA_OppA_like_16"/>
    <property type="match status" value="1"/>
</dbReference>
<dbReference type="InterPro" id="IPR039424">
    <property type="entry name" value="SBP_5"/>
</dbReference>
<comment type="subcellular location">
    <subcellularLocation>
        <location evidence="1">Periplasm</location>
    </subcellularLocation>
</comment>
<dbReference type="PANTHER" id="PTHR30290:SF38">
    <property type="entry name" value="D,D-DIPEPTIDE-BINDING PERIPLASMIC PROTEIN DDPA-RELATED"/>
    <property type="match status" value="1"/>
</dbReference>
<dbReference type="RefSeq" id="WP_092115202.1">
    <property type="nucleotide sequence ID" value="NZ_FNTH01000001.1"/>
</dbReference>
<organism evidence="6 7">
    <name type="scientific">Bradyrhizobium erythrophlei</name>
    <dbReference type="NCBI Taxonomy" id="1437360"/>
    <lineage>
        <taxon>Bacteria</taxon>
        <taxon>Pseudomonadati</taxon>
        <taxon>Pseudomonadota</taxon>
        <taxon>Alphaproteobacteria</taxon>
        <taxon>Hyphomicrobiales</taxon>
        <taxon>Nitrobacteraceae</taxon>
        <taxon>Bradyrhizobium</taxon>
    </lineage>
</organism>